<evidence type="ECO:0008006" key="3">
    <source>
        <dbReference type="Google" id="ProtNLM"/>
    </source>
</evidence>
<reference evidence="1 2" key="1">
    <citation type="submission" date="2008-09" db="EMBL/GenBank/DDBJ databases">
        <authorList>
            <person name="Fulton L."/>
            <person name="Clifton S."/>
            <person name="Fulton B."/>
            <person name="Xu J."/>
            <person name="Minx P."/>
            <person name="Pepin K.H."/>
            <person name="Johnson M."/>
            <person name="Thiruvilangam P."/>
            <person name="Bhonagiri V."/>
            <person name="Nash W.E."/>
            <person name="Mardis E.R."/>
            <person name="Wilson R.K."/>
        </authorList>
    </citation>
    <scope>NUCLEOTIDE SEQUENCE [LARGE SCALE GENOMIC DNA]</scope>
    <source>
        <strain evidence="1 2">DSM 13275</strain>
    </source>
</reference>
<dbReference type="eggNOG" id="COG1106">
    <property type="taxonomic scope" value="Bacteria"/>
</dbReference>
<dbReference type="RefSeq" id="WP_006439867.1">
    <property type="nucleotide sequence ID" value="NZ_DS995356.1"/>
</dbReference>
<name>B6FYJ8_PEPHT</name>
<dbReference type="Gene3D" id="3.40.50.300">
    <property type="entry name" value="P-loop containing nucleotide triphosphate hydrolases"/>
    <property type="match status" value="1"/>
</dbReference>
<evidence type="ECO:0000313" key="1">
    <source>
        <dbReference type="EMBL" id="EEA85354.1"/>
    </source>
</evidence>
<dbReference type="SUPFAM" id="SSF52540">
    <property type="entry name" value="P-loop containing nucleoside triphosphate hydrolases"/>
    <property type="match status" value="1"/>
</dbReference>
<dbReference type="EMBL" id="ABWP01000044">
    <property type="protein sequence ID" value="EEA85354.1"/>
    <property type="molecule type" value="Genomic_DNA"/>
</dbReference>
<reference evidence="1 2" key="2">
    <citation type="submission" date="2008-10" db="EMBL/GenBank/DDBJ databases">
        <title>Draft genome sequence of Clostridium hiranonis (DSM 13275).</title>
        <authorList>
            <person name="Sudarsanam P."/>
            <person name="Ley R."/>
            <person name="Guruge J."/>
            <person name="Turnbaugh P.J."/>
            <person name="Mahowald M."/>
            <person name="Liep D."/>
            <person name="Gordon J."/>
        </authorList>
    </citation>
    <scope>NUCLEOTIDE SEQUENCE [LARGE SCALE GENOMIC DNA]</scope>
    <source>
        <strain evidence="1 2">DSM 13275</strain>
    </source>
</reference>
<protein>
    <recommendedName>
        <fullName evidence="3">ATP-binding protein</fullName>
    </recommendedName>
</protein>
<gene>
    <name evidence="1" type="ORF">CLOHIR_00950</name>
</gene>
<dbReference type="AlphaFoldDB" id="B6FYJ8"/>
<proteinExistence type="predicted"/>
<keyword evidence="2" id="KW-1185">Reference proteome</keyword>
<evidence type="ECO:0000313" key="2">
    <source>
        <dbReference type="Proteomes" id="UP000003178"/>
    </source>
</evidence>
<dbReference type="Proteomes" id="UP000003178">
    <property type="component" value="Unassembled WGS sequence"/>
</dbReference>
<dbReference type="HOGENOM" id="CLU_707424_0_0_9"/>
<accession>B6FYJ8</accession>
<dbReference type="InterPro" id="IPR027417">
    <property type="entry name" value="P-loop_NTPase"/>
</dbReference>
<sequence length="333" mass="38562">MLKKFEIEGFKSFENKFTLDLAKANNYDSNRETVDNSITRVYSIFGKNGSGKSNLGLALLDAMNHLTDGREKTSIAINPYLNLDRNDFAEFTYYFSFENDDIIYNYRKAAVDELIYERVYINGNIAIEYDYIEKKGCCNLKCAENLKLDLKGRGLSITKYVRNNSVLDDNEENGAFKKFYNYIENMILINSFDLNRCFGCECRGELIESYIVKSGKLKDFEYFLQSLDIKCNLESVNLDGREIILNKFKKGSMRFFETAPVGMRSLALIYYCLVSDIDESMIFVDGLDVYDCELAEKIVREMVKRKPSSQIIFTSHNTNLMTNELLCDRLLWV</sequence>
<organism evidence="1 2">
    <name type="scientific">Peptacetobacter hiranonis (strain DSM 13275 / JCM 10541 / KCTC 15199 / TO-931)</name>
    <name type="common">Clostridium hiranonis</name>
    <dbReference type="NCBI Taxonomy" id="500633"/>
    <lineage>
        <taxon>Bacteria</taxon>
        <taxon>Bacillati</taxon>
        <taxon>Bacillota</taxon>
        <taxon>Clostridia</taxon>
        <taxon>Peptostreptococcales</taxon>
        <taxon>Peptostreptococcaceae</taxon>
        <taxon>Peptacetobacter</taxon>
    </lineage>
</organism>
<comment type="caution">
    <text evidence="1">The sequence shown here is derived from an EMBL/GenBank/DDBJ whole genome shotgun (WGS) entry which is preliminary data.</text>
</comment>
<dbReference type="OrthoDB" id="9809324at2"/>